<keyword evidence="7" id="KW-1185">Reference proteome</keyword>
<dbReference type="InterPro" id="IPR016167">
    <property type="entry name" value="FAD-bd_PCMH_sub1"/>
</dbReference>
<dbReference type="Gene3D" id="3.30.70.2740">
    <property type="match status" value="1"/>
</dbReference>
<evidence type="ECO:0000256" key="1">
    <source>
        <dbReference type="ARBA" id="ARBA00001974"/>
    </source>
</evidence>
<dbReference type="OrthoDB" id="8522822at2"/>
<dbReference type="KEGG" id="mtim:DIR46_01475"/>
<dbReference type="InterPro" id="IPR016166">
    <property type="entry name" value="FAD-bd_PCMH"/>
</dbReference>
<evidence type="ECO:0000313" key="7">
    <source>
        <dbReference type="Proteomes" id="UP000245820"/>
    </source>
</evidence>
<dbReference type="SUPFAM" id="SSF55103">
    <property type="entry name" value="FAD-linked oxidases, C-terminal domain"/>
    <property type="match status" value="1"/>
</dbReference>
<dbReference type="PROSITE" id="PS51387">
    <property type="entry name" value="FAD_PCMH"/>
    <property type="match status" value="1"/>
</dbReference>
<protein>
    <submittedName>
        <fullName evidence="6">Hydroxyacid dehydrogenase</fullName>
    </submittedName>
</protein>
<organism evidence="6 7">
    <name type="scientific">Massilia oculi</name>
    <dbReference type="NCBI Taxonomy" id="945844"/>
    <lineage>
        <taxon>Bacteria</taxon>
        <taxon>Pseudomonadati</taxon>
        <taxon>Pseudomonadota</taxon>
        <taxon>Betaproteobacteria</taxon>
        <taxon>Burkholderiales</taxon>
        <taxon>Oxalobacteraceae</taxon>
        <taxon>Telluria group</taxon>
        <taxon>Massilia</taxon>
    </lineage>
</organism>
<dbReference type="Gene3D" id="3.30.43.10">
    <property type="entry name" value="Uridine Diphospho-n-acetylenolpyruvylglucosamine Reductase, domain 2"/>
    <property type="match status" value="1"/>
</dbReference>
<evidence type="ECO:0000313" key="6">
    <source>
        <dbReference type="EMBL" id="AWL03253.1"/>
    </source>
</evidence>
<dbReference type="Pfam" id="PF01565">
    <property type="entry name" value="FAD_binding_4"/>
    <property type="match status" value="1"/>
</dbReference>
<dbReference type="SUPFAM" id="SSF56176">
    <property type="entry name" value="FAD-binding/transporter-associated domain-like"/>
    <property type="match status" value="1"/>
</dbReference>
<keyword evidence="3" id="KW-0285">Flavoprotein</keyword>
<dbReference type="GO" id="GO:0003824">
    <property type="term" value="F:catalytic activity"/>
    <property type="evidence" value="ECO:0007669"/>
    <property type="project" value="InterPro"/>
</dbReference>
<dbReference type="InterPro" id="IPR016169">
    <property type="entry name" value="FAD-bd_PCMH_sub2"/>
</dbReference>
<dbReference type="InterPro" id="IPR016164">
    <property type="entry name" value="FAD-linked_Oxase-like_C"/>
</dbReference>
<dbReference type="Proteomes" id="UP000245820">
    <property type="component" value="Chromosome"/>
</dbReference>
<reference evidence="6 7" key="1">
    <citation type="submission" date="2018-05" db="EMBL/GenBank/DDBJ databases">
        <title>Complete genome sequence of Massilia oculi sp. nov. CCUG 43427T (=DSM 26321T), the type strain of M. oculi, and comparison with genome sequences of other Massilia strains.</title>
        <authorList>
            <person name="Zhu B."/>
        </authorList>
    </citation>
    <scope>NUCLEOTIDE SEQUENCE [LARGE SCALE GENOMIC DNA]</scope>
    <source>
        <strain evidence="6 7">CCUG 43427</strain>
    </source>
</reference>
<dbReference type="Gene3D" id="1.10.45.10">
    <property type="entry name" value="Vanillyl-alcohol Oxidase, Chain A, domain 4"/>
    <property type="match status" value="1"/>
</dbReference>
<dbReference type="Pfam" id="PF02913">
    <property type="entry name" value="FAD-oxidase_C"/>
    <property type="match status" value="1"/>
</dbReference>
<dbReference type="RefSeq" id="WP_109343658.1">
    <property type="nucleotide sequence ID" value="NZ_CP029343.1"/>
</dbReference>
<dbReference type="InterPro" id="IPR004113">
    <property type="entry name" value="FAD-bd_oxidored_4_C"/>
</dbReference>
<feature type="domain" description="FAD-binding PCMH-type" evidence="5">
    <location>
        <begin position="45"/>
        <end position="226"/>
    </location>
</feature>
<dbReference type="InterPro" id="IPR006094">
    <property type="entry name" value="Oxid_FAD_bind_N"/>
</dbReference>
<dbReference type="PANTHER" id="PTHR43716">
    <property type="entry name" value="D-2-HYDROXYGLUTARATE DEHYDROGENASE, MITOCHONDRIAL"/>
    <property type="match status" value="1"/>
</dbReference>
<accession>A0A2S2DCZ9</accession>
<dbReference type="InterPro" id="IPR036318">
    <property type="entry name" value="FAD-bd_PCMH-like_sf"/>
</dbReference>
<evidence type="ECO:0000256" key="3">
    <source>
        <dbReference type="ARBA" id="ARBA00022630"/>
    </source>
</evidence>
<gene>
    <name evidence="6" type="ORF">DIR46_01475</name>
</gene>
<dbReference type="GO" id="GO:0022904">
    <property type="term" value="P:respiratory electron transport chain"/>
    <property type="evidence" value="ECO:0007669"/>
    <property type="project" value="TreeGrafter"/>
</dbReference>
<dbReference type="FunFam" id="1.10.45.10:FF:000001">
    <property type="entry name" value="D-lactate dehydrogenase mitochondrial"/>
    <property type="match status" value="1"/>
</dbReference>
<dbReference type="Gene3D" id="3.30.70.2190">
    <property type="match status" value="1"/>
</dbReference>
<dbReference type="PANTHER" id="PTHR43716:SF2">
    <property type="entry name" value="BLL6224 PROTEIN"/>
    <property type="match status" value="1"/>
</dbReference>
<evidence type="ECO:0000256" key="2">
    <source>
        <dbReference type="ARBA" id="ARBA00008000"/>
    </source>
</evidence>
<sequence>MADAHVDDTHVDDLLARCRAIVGDAHVITDEATMAPFMADWRGRYSGRGLAVVLPLDTAQVAAIVAACAAARVPIVPQGGRTGLVMGSVPDDSGAAIVLSLRRLNRIRAVDPLNRTMTVEAGCILADVQAAASEAGMLYPLSLAAEGSCTIGGNLSTNAGGTAVLRYGNTRELCLGLEVVNAQGEVWDGLRGLRKDNTGYALRELFIGAEGTLGVITAAVLKLYPAPRAALTALVALDSPRQAVLLLGLLQARCGAALTGFELMSAFCLDLVAKQFPDLPRPFADGYPQYALAELSSNESDEHAHALLESSMVDALEAGVGRDAVVATSNRQALDLWRLREHIPLAQAAAGKNIKHDISLAVSRIPDFIARADAALQQAFPGCQPVTFGHLGDGNLHYNVAPSAGESHDAFLTHQAAVNRIVHDLVADCGGSISAEHGIGMLKREELARYKSPVELGMMRAIKAALDPLGIMNPGKIL</sequence>
<comment type="cofactor">
    <cofactor evidence="1">
        <name>FAD</name>
        <dbReference type="ChEBI" id="CHEBI:57692"/>
    </cofactor>
</comment>
<dbReference type="InterPro" id="IPR016171">
    <property type="entry name" value="Vanillyl_alc_oxidase_C-sub2"/>
</dbReference>
<dbReference type="GO" id="GO:0071949">
    <property type="term" value="F:FAD binding"/>
    <property type="evidence" value="ECO:0007669"/>
    <property type="project" value="InterPro"/>
</dbReference>
<proteinExistence type="inferred from homology"/>
<dbReference type="Gene3D" id="3.30.465.10">
    <property type="match status" value="1"/>
</dbReference>
<evidence type="ECO:0000259" key="5">
    <source>
        <dbReference type="PROSITE" id="PS51387"/>
    </source>
</evidence>
<evidence type="ECO:0000256" key="4">
    <source>
        <dbReference type="ARBA" id="ARBA00022827"/>
    </source>
</evidence>
<dbReference type="InterPro" id="IPR051264">
    <property type="entry name" value="FAD-oxidored/transferase_4"/>
</dbReference>
<dbReference type="EMBL" id="CP029343">
    <property type="protein sequence ID" value="AWL03253.1"/>
    <property type="molecule type" value="Genomic_DNA"/>
</dbReference>
<comment type="similarity">
    <text evidence="2">Belongs to the FAD-binding oxidoreductase/transferase type 4 family.</text>
</comment>
<keyword evidence="4" id="KW-0274">FAD</keyword>
<name>A0A2S2DCZ9_9BURK</name>
<dbReference type="AlphaFoldDB" id="A0A2S2DCZ9"/>